<dbReference type="Proteomes" id="UP000178735">
    <property type="component" value="Unassembled WGS sequence"/>
</dbReference>
<comment type="caution">
    <text evidence="2">The sequence shown here is derived from an EMBL/GenBank/DDBJ whole genome shotgun (WGS) entry which is preliminary data.</text>
</comment>
<dbReference type="AlphaFoldDB" id="A0A1F7X1Z1"/>
<reference evidence="2 3" key="1">
    <citation type="journal article" date="2016" name="Nat. Commun.">
        <title>Thousands of microbial genomes shed light on interconnected biogeochemical processes in an aquifer system.</title>
        <authorList>
            <person name="Anantharaman K."/>
            <person name="Brown C.T."/>
            <person name="Hug L.A."/>
            <person name="Sharon I."/>
            <person name="Castelle C.J."/>
            <person name="Probst A.J."/>
            <person name="Thomas B.C."/>
            <person name="Singh A."/>
            <person name="Wilkins M.J."/>
            <person name="Karaoz U."/>
            <person name="Brodie E.L."/>
            <person name="Williams K.H."/>
            <person name="Hubbard S.S."/>
            <person name="Banfield J.F."/>
        </authorList>
    </citation>
    <scope>NUCLEOTIDE SEQUENCE [LARGE SCALE GENOMIC DNA]</scope>
</reference>
<dbReference type="SUPFAM" id="SSF53098">
    <property type="entry name" value="Ribonuclease H-like"/>
    <property type="match status" value="1"/>
</dbReference>
<dbReference type="SUPFAM" id="SSF47819">
    <property type="entry name" value="HRDC-like"/>
    <property type="match status" value="1"/>
</dbReference>
<dbReference type="PANTHER" id="PTHR47649">
    <property type="entry name" value="RIBONUCLEASE D"/>
    <property type="match status" value="1"/>
</dbReference>
<dbReference type="Gene3D" id="3.30.420.10">
    <property type="entry name" value="Ribonuclease H-like superfamily/Ribonuclease H"/>
    <property type="match status" value="1"/>
</dbReference>
<feature type="non-terminal residue" evidence="2">
    <location>
        <position position="246"/>
    </location>
</feature>
<dbReference type="STRING" id="1817813.A2008_10525"/>
<gene>
    <name evidence="2" type="ORF">A2008_10525</name>
</gene>
<sequence length="246" mass="28420">MSYRYIDSEEKLCAYMNELLDKGCEVIALDIECESNLHQYGEKLCLLQVYDGVNAVLIDPFKVPPYHIKELIENRSIMKIMFDGAGDRAFLYKNCGMDLKTVLDLQVAVLLLNYEKRDLSSVVMAALGVDLGKSKKKFQRYNWSRRPLGADAIEYALFDVINLFDLKDKLLADIIDVGLFERFISKNMQVQNKPHIYNTKPKLMRTKTFDSLKKKDKTVFEKLLSIRENYAKKLNFPPNLVLANDL</sequence>
<dbReference type="EMBL" id="MGFH01000018">
    <property type="protein sequence ID" value="OGM08325.1"/>
    <property type="molecule type" value="Genomic_DNA"/>
</dbReference>
<dbReference type="PANTHER" id="PTHR47649:SF1">
    <property type="entry name" value="RIBONUCLEASE D"/>
    <property type="match status" value="1"/>
</dbReference>
<evidence type="ECO:0000313" key="2">
    <source>
        <dbReference type="EMBL" id="OGM08325.1"/>
    </source>
</evidence>
<dbReference type="InterPro" id="IPR036397">
    <property type="entry name" value="RNaseH_sf"/>
</dbReference>
<protein>
    <recommendedName>
        <fullName evidence="1">HRDC domain-containing protein</fullName>
    </recommendedName>
</protein>
<dbReference type="GO" id="GO:0006139">
    <property type="term" value="P:nucleobase-containing compound metabolic process"/>
    <property type="evidence" value="ECO:0007669"/>
    <property type="project" value="InterPro"/>
</dbReference>
<dbReference type="GO" id="GO:0003676">
    <property type="term" value="F:nucleic acid binding"/>
    <property type="evidence" value="ECO:0007669"/>
    <property type="project" value="InterPro"/>
</dbReference>
<proteinExistence type="predicted"/>
<dbReference type="InterPro" id="IPR051086">
    <property type="entry name" value="RNase_D-like"/>
</dbReference>
<dbReference type="InterPro" id="IPR012337">
    <property type="entry name" value="RNaseH-like_sf"/>
</dbReference>
<dbReference type="InterPro" id="IPR002562">
    <property type="entry name" value="3'-5'_exonuclease_dom"/>
</dbReference>
<name>A0A1F7X1Z1_9BACT</name>
<dbReference type="GO" id="GO:0000166">
    <property type="term" value="F:nucleotide binding"/>
    <property type="evidence" value="ECO:0007669"/>
    <property type="project" value="InterPro"/>
</dbReference>
<dbReference type="SMART" id="SM00474">
    <property type="entry name" value="35EXOc"/>
    <property type="match status" value="1"/>
</dbReference>
<organism evidence="2 3">
    <name type="scientific">Candidatus Wallbacteria bacterium GWC2_49_35</name>
    <dbReference type="NCBI Taxonomy" id="1817813"/>
    <lineage>
        <taxon>Bacteria</taxon>
        <taxon>Candidatus Walliibacteriota</taxon>
    </lineage>
</organism>
<dbReference type="PROSITE" id="PS50967">
    <property type="entry name" value="HRDC"/>
    <property type="match status" value="1"/>
</dbReference>
<evidence type="ECO:0000313" key="3">
    <source>
        <dbReference type="Proteomes" id="UP000178735"/>
    </source>
</evidence>
<dbReference type="InterPro" id="IPR002121">
    <property type="entry name" value="HRDC_dom"/>
</dbReference>
<dbReference type="Pfam" id="PF01612">
    <property type="entry name" value="DNA_pol_A_exo1"/>
    <property type="match status" value="1"/>
</dbReference>
<evidence type="ECO:0000259" key="1">
    <source>
        <dbReference type="PROSITE" id="PS50967"/>
    </source>
</evidence>
<dbReference type="GO" id="GO:0008408">
    <property type="term" value="F:3'-5' exonuclease activity"/>
    <property type="evidence" value="ECO:0007669"/>
    <property type="project" value="InterPro"/>
</dbReference>
<dbReference type="InterPro" id="IPR010997">
    <property type="entry name" value="HRDC-like_sf"/>
</dbReference>
<feature type="domain" description="HRDC" evidence="1">
    <location>
        <begin position="213"/>
        <end position="246"/>
    </location>
</feature>
<accession>A0A1F7X1Z1</accession>